<evidence type="ECO:0000313" key="3">
    <source>
        <dbReference type="Proteomes" id="UP000287033"/>
    </source>
</evidence>
<evidence type="ECO:0000313" key="2">
    <source>
        <dbReference type="EMBL" id="GCC16315.1"/>
    </source>
</evidence>
<accession>A0A401RDV5</accession>
<dbReference type="EMBL" id="BEZZ01008841">
    <property type="protein sequence ID" value="GCC16315.1"/>
    <property type="molecule type" value="Genomic_DNA"/>
</dbReference>
<comment type="caution">
    <text evidence="2">The sequence shown here is derived from an EMBL/GenBank/DDBJ whole genome shotgun (WGS) entry which is preliminary data.</text>
</comment>
<keyword evidence="1" id="KW-0812">Transmembrane</keyword>
<feature type="transmembrane region" description="Helical" evidence="1">
    <location>
        <begin position="12"/>
        <end position="33"/>
    </location>
</feature>
<sequence>MDSPAAVVFSQVARMPGVVVASGAGFPAVVVFLRQKGCWVFIVVSATVIPRVVVLSDAKDAGSCSRFRYHHAVLMFLRTPRMPGV</sequence>
<dbReference type="Proteomes" id="UP000287033">
    <property type="component" value="Unassembled WGS sequence"/>
</dbReference>
<proteinExistence type="predicted"/>
<reference evidence="2 3" key="1">
    <citation type="journal article" date="2018" name="Nat. Ecol. Evol.">
        <title>Shark genomes provide insights into elasmobranch evolution and the origin of vertebrates.</title>
        <authorList>
            <person name="Hara Y"/>
            <person name="Yamaguchi K"/>
            <person name="Onimaru K"/>
            <person name="Kadota M"/>
            <person name="Koyanagi M"/>
            <person name="Keeley SD"/>
            <person name="Tatsumi K"/>
            <person name="Tanaka K"/>
            <person name="Motone F"/>
            <person name="Kageyama Y"/>
            <person name="Nozu R"/>
            <person name="Adachi N"/>
            <person name="Nishimura O"/>
            <person name="Nakagawa R"/>
            <person name="Tanegashima C"/>
            <person name="Kiyatake I"/>
            <person name="Matsumoto R"/>
            <person name="Murakumo K"/>
            <person name="Nishida K"/>
            <person name="Terakita A"/>
            <person name="Kuratani S"/>
            <person name="Sato K"/>
            <person name="Hyodo S Kuraku.S."/>
        </authorList>
    </citation>
    <scope>NUCLEOTIDE SEQUENCE [LARGE SCALE GENOMIC DNA]</scope>
</reference>
<feature type="non-terminal residue" evidence="2">
    <location>
        <position position="85"/>
    </location>
</feature>
<dbReference type="AlphaFoldDB" id="A0A401RDV5"/>
<gene>
    <name evidence="2" type="ORF">chiPu_0022555</name>
</gene>
<keyword evidence="1" id="KW-0472">Membrane</keyword>
<protein>
    <submittedName>
        <fullName evidence="2">Uncharacterized protein</fullName>
    </submittedName>
</protein>
<feature type="transmembrane region" description="Helical" evidence="1">
    <location>
        <begin position="39"/>
        <end position="58"/>
    </location>
</feature>
<organism evidence="2 3">
    <name type="scientific">Chiloscyllium punctatum</name>
    <name type="common">Brownbanded bambooshark</name>
    <name type="synonym">Hemiscyllium punctatum</name>
    <dbReference type="NCBI Taxonomy" id="137246"/>
    <lineage>
        <taxon>Eukaryota</taxon>
        <taxon>Metazoa</taxon>
        <taxon>Chordata</taxon>
        <taxon>Craniata</taxon>
        <taxon>Vertebrata</taxon>
        <taxon>Chondrichthyes</taxon>
        <taxon>Elasmobranchii</taxon>
        <taxon>Galeomorphii</taxon>
        <taxon>Galeoidea</taxon>
        <taxon>Orectolobiformes</taxon>
        <taxon>Hemiscylliidae</taxon>
        <taxon>Chiloscyllium</taxon>
    </lineage>
</organism>
<keyword evidence="1" id="KW-1133">Transmembrane helix</keyword>
<keyword evidence="3" id="KW-1185">Reference proteome</keyword>
<evidence type="ECO:0000256" key="1">
    <source>
        <dbReference type="SAM" id="Phobius"/>
    </source>
</evidence>
<name>A0A401RDV5_CHIPU</name>